<name>A0A124I361_9ACTN</name>
<reference evidence="1 2" key="1">
    <citation type="submission" date="2015-10" db="EMBL/GenBank/DDBJ databases">
        <title>Draft genome sequence of Streptomyces griseoruber DSM 40281, type strain for the species Streptomyces griseoruber.</title>
        <authorList>
            <person name="Ruckert C."/>
            <person name="Winkler A."/>
            <person name="Kalinowski J."/>
            <person name="Kampfer P."/>
            <person name="Glaeser S."/>
        </authorList>
    </citation>
    <scope>NUCLEOTIDE SEQUENCE [LARGE SCALE GENOMIC DNA]</scope>
    <source>
        <strain evidence="1 2">DSM 40281</strain>
    </source>
</reference>
<gene>
    <name evidence="1" type="ORF">AQJ64_19485</name>
</gene>
<proteinExistence type="predicted"/>
<dbReference type="STRING" id="1943.AQJ64_19485"/>
<dbReference type="Proteomes" id="UP000052982">
    <property type="component" value="Unassembled WGS sequence"/>
</dbReference>
<dbReference type="EMBL" id="LMWW01000032">
    <property type="protein sequence ID" value="KUN82274.1"/>
    <property type="molecule type" value="Genomic_DNA"/>
</dbReference>
<comment type="caution">
    <text evidence="1">The sequence shown here is derived from an EMBL/GenBank/DDBJ whole genome shotgun (WGS) entry which is preliminary data.</text>
</comment>
<evidence type="ECO:0000313" key="2">
    <source>
        <dbReference type="Proteomes" id="UP000052982"/>
    </source>
</evidence>
<evidence type="ECO:0000313" key="1">
    <source>
        <dbReference type="EMBL" id="KUN82274.1"/>
    </source>
</evidence>
<protein>
    <submittedName>
        <fullName evidence="1">Uncharacterized protein</fullName>
    </submittedName>
</protein>
<accession>A0A124I361</accession>
<sequence length="60" mass="6646">MVRQWRTTQVVNNVPRTTRWHEYTHTTADGRGVACKGGGGPHTRDTGDEVVMIELLVTGP</sequence>
<organism evidence="1 2">
    <name type="scientific">Streptomyces griseoruber</name>
    <dbReference type="NCBI Taxonomy" id="1943"/>
    <lineage>
        <taxon>Bacteria</taxon>
        <taxon>Bacillati</taxon>
        <taxon>Actinomycetota</taxon>
        <taxon>Actinomycetes</taxon>
        <taxon>Kitasatosporales</taxon>
        <taxon>Streptomycetaceae</taxon>
        <taxon>Streptomyces</taxon>
    </lineage>
</organism>
<keyword evidence="2" id="KW-1185">Reference proteome</keyword>
<dbReference type="AlphaFoldDB" id="A0A124I361"/>